<name>A0A0C3N9P1_PHLG1</name>
<dbReference type="Gene3D" id="2.80.10.50">
    <property type="match status" value="1"/>
</dbReference>
<gene>
    <name evidence="2" type="ORF">PHLGIDRAFT_123551</name>
</gene>
<evidence type="ECO:0000313" key="2">
    <source>
        <dbReference type="EMBL" id="KIP01214.1"/>
    </source>
</evidence>
<dbReference type="STRING" id="745531.A0A0C3N9P1"/>
<organism evidence="2 3">
    <name type="scientific">Phlebiopsis gigantea (strain 11061_1 CR5-6)</name>
    <name type="common">White-rot fungus</name>
    <name type="synonym">Peniophora gigantea</name>
    <dbReference type="NCBI Taxonomy" id="745531"/>
    <lineage>
        <taxon>Eukaryota</taxon>
        <taxon>Fungi</taxon>
        <taxon>Dikarya</taxon>
        <taxon>Basidiomycota</taxon>
        <taxon>Agaricomycotina</taxon>
        <taxon>Agaricomycetes</taxon>
        <taxon>Polyporales</taxon>
        <taxon>Phanerochaetaceae</taxon>
        <taxon>Phlebiopsis</taxon>
    </lineage>
</organism>
<dbReference type="SUPFAM" id="SSF50370">
    <property type="entry name" value="Ricin B-like lectins"/>
    <property type="match status" value="1"/>
</dbReference>
<dbReference type="OrthoDB" id="2796369at2759"/>
<dbReference type="InterPro" id="IPR035992">
    <property type="entry name" value="Ricin_B-like_lectins"/>
</dbReference>
<accession>A0A0C3N9P1</accession>
<proteinExistence type="predicted"/>
<evidence type="ECO:0000313" key="3">
    <source>
        <dbReference type="Proteomes" id="UP000053257"/>
    </source>
</evidence>
<dbReference type="Proteomes" id="UP000053257">
    <property type="component" value="Unassembled WGS sequence"/>
</dbReference>
<keyword evidence="3" id="KW-1185">Reference proteome</keyword>
<sequence length="564" mass="60171">MDPIPATDRVENAGPTVSSCVTFQIDHISEVADALNISASALIKGKATGSIASLVDPAKFYDGSVNFLVRVTVVTKHIIALAPTEFAPVPIDGAAPADFTRAHGDAYVAGFAEGGELNALVSVKPCGRAAEEDIRARLAAMFDFTGRSAPPDSGDHLGETTIAVSWIGGGGAACAQVDCWTLASLRAAALAFPERVVCRPERTSALLARYTDLKGFHGSTSKTGGPLAVRLLMCKDISFTLLDAYMDYKLILRYLVRAAQDVARGTSILEDRTNTAQLAEAAQQAKDHYKGHISMQTHVDDDDDDEVSSASPAGAKSGCKPAILPNDLVPYNADIFGLHKAVRDCQLEMIKIVQEIDILAVNPDIAADAMVKDLGIERAMKAAAEEAEQTMTAQNTAIEDLTHSLTPSDQPLISRPYNFVPAIGLNVLLRIKSEFSGKVFDFNIPAGDIFQQWDLSPNSDHQKFTIAQAGALGFHIVHVGSGRRVAASPPSKVAGSVPLIVDPAFASVFVFEDAGGGTVRIRLADQPRYSVVVDGHAGRRDNGARLVLQSDADQVSNRWYFEAF</sequence>
<evidence type="ECO:0000256" key="1">
    <source>
        <dbReference type="SAM" id="MobiDB-lite"/>
    </source>
</evidence>
<dbReference type="HOGENOM" id="CLU_014625_3_0_1"/>
<reference evidence="2 3" key="1">
    <citation type="journal article" date="2014" name="PLoS Genet.">
        <title>Analysis of the Phlebiopsis gigantea genome, transcriptome and secretome provides insight into its pioneer colonization strategies of wood.</title>
        <authorList>
            <person name="Hori C."/>
            <person name="Ishida T."/>
            <person name="Igarashi K."/>
            <person name="Samejima M."/>
            <person name="Suzuki H."/>
            <person name="Master E."/>
            <person name="Ferreira P."/>
            <person name="Ruiz-Duenas F.J."/>
            <person name="Held B."/>
            <person name="Canessa P."/>
            <person name="Larrondo L.F."/>
            <person name="Schmoll M."/>
            <person name="Druzhinina I.S."/>
            <person name="Kubicek C.P."/>
            <person name="Gaskell J.A."/>
            <person name="Kersten P."/>
            <person name="St John F."/>
            <person name="Glasner J."/>
            <person name="Sabat G."/>
            <person name="Splinter BonDurant S."/>
            <person name="Syed K."/>
            <person name="Yadav J."/>
            <person name="Mgbeahuruike A.C."/>
            <person name="Kovalchuk A."/>
            <person name="Asiegbu F.O."/>
            <person name="Lackner G."/>
            <person name="Hoffmeister D."/>
            <person name="Rencoret J."/>
            <person name="Gutierrez A."/>
            <person name="Sun H."/>
            <person name="Lindquist E."/>
            <person name="Barry K."/>
            <person name="Riley R."/>
            <person name="Grigoriev I.V."/>
            <person name="Henrissat B."/>
            <person name="Kues U."/>
            <person name="Berka R.M."/>
            <person name="Martinez A.T."/>
            <person name="Covert S.F."/>
            <person name="Blanchette R.A."/>
            <person name="Cullen D."/>
        </authorList>
    </citation>
    <scope>NUCLEOTIDE SEQUENCE [LARGE SCALE GENOMIC DNA]</scope>
    <source>
        <strain evidence="2 3">11061_1 CR5-6</strain>
    </source>
</reference>
<feature type="region of interest" description="Disordered" evidence="1">
    <location>
        <begin position="296"/>
        <end position="318"/>
    </location>
</feature>
<dbReference type="AlphaFoldDB" id="A0A0C3N9P1"/>
<dbReference type="CDD" id="cd00161">
    <property type="entry name" value="beta-trefoil_Ricin-like"/>
    <property type="match status" value="1"/>
</dbReference>
<dbReference type="EMBL" id="KN840859">
    <property type="protein sequence ID" value="KIP01214.1"/>
    <property type="molecule type" value="Genomic_DNA"/>
</dbReference>
<protein>
    <submittedName>
        <fullName evidence="2">Uncharacterized protein</fullName>
    </submittedName>
</protein>